<dbReference type="InterPro" id="IPR043128">
    <property type="entry name" value="Rev_trsase/Diguanyl_cyclase"/>
</dbReference>
<dbReference type="Gene3D" id="1.10.340.70">
    <property type="match status" value="1"/>
</dbReference>
<dbReference type="Pfam" id="PF18697">
    <property type="entry name" value="MLVIN_C"/>
    <property type="match status" value="1"/>
</dbReference>
<dbReference type="PROSITE" id="PS50994">
    <property type="entry name" value="INTEGRASE"/>
    <property type="match status" value="1"/>
</dbReference>
<dbReference type="Pfam" id="PF17919">
    <property type="entry name" value="RT_RNaseH_2"/>
    <property type="match status" value="1"/>
</dbReference>
<protein>
    <submittedName>
        <fullName evidence="9">Uncharacterized protein</fullName>
    </submittedName>
</protein>
<keyword evidence="6" id="KW-0511">Multifunctional enzyme</keyword>
<dbReference type="PANTHER" id="PTHR37984">
    <property type="entry name" value="PROTEIN CBG26694"/>
    <property type="match status" value="1"/>
</dbReference>
<dbReference type="Gene3D" id="2.30.30.850">
    <property type="match status" value="1"/>
</dbReference>
<dbReference type="GO" id="GO:0015074">
    <property type="term" value="P:DNA integration"/>
    <property type="evidence" value="ECO:0007669"/>
    <property type="project" value="InterPro"/>
</dbReference>
<reference evidence="9" key="2">
    <citation type="submission" date="2016-06" db="EMBL/GenBank/DDBJ databases">
        <title>The genome of a short-lived fish provides insights into sex chromosome evolution and the genetic control of aging.</title>
        <authorList>
            <person name="Reichwald K."/>
            <person name="Felder M."/>
            <person name="Petzold A."/>
            <person name="Koch P."/>
            <person name="Groth M."/>
            <person name="Platzer M."/>
        </authorList>
    </citation>
    <scope>NUCLEOTIDE SEQUENCE</scope>
    <source>
        <tissue evidence="9">Brain</tissue>
    </source>
</reference>
<keyword evidence="5" id="KW-0378">Hydrolase</keyword>
<evidence type="ECO:0000259" key="7">
    <source>
        <dbReference type="PROSITE" id="PS50879"/>
    </source>
</evidence>
<feature type="domain" description="Integrase catalytic" evidence="8">
    <location>
        <begin position="436"/>
        <end position="608"/>
    </location>
</feature>
<keyword evidence="1" id="KW-0808">Transferase</keyword>
<dbReference type="GO" id="GO:0003676">
    <property type="term" value="F:nucleic acid binding"/>
    <property type="evidence" value="ECO:0007669"/>
    <property type="project" value="InterPro"/>
</dbReference>
<dbReference type="PANTHER" id="PTHR37984:SF5">
    <property type="entry name" value="PROTEIN NYNRIN-LIKE"/>
    <property type="match status" value="1"/>
</dbReference>
<evidence type="ECO:0000256" key="6">
    <source>
        <dbReference type="ARBA" id="ARBA00023268"/>
    </source>
</evidence>
<dbReference type="SUPFAM" id="SSF56672">
    <property type="entry name" value="DNA/RNA polymerases"/>
    <property type="match status" value="1"/>
</dbReference>
<dbReference type="Gene3D" id="3.10.20.370">
    <property type="match status" value="1"/>
</dbReference>
<dbReference type="AlphaFoldDB" id="A0A1A7X1Y1"/>
<reference evidence="9" key="1">
    <citation type="submission" date="2016-05" db="EMBL/GenBank/DDBJ databases">
        <authorList>
            <person name="Lavstsen T."/>
            <person name="Jespersen J.S."/>
        </authorList>
    </citation>
    <scope>NUCLEOTIDE SEQUENCE</scope>
    <source>
        <tissue evidence="9">Brain</tissue>
    </source>
</reference>
<dbReference type="InterPro" id="IPR050951">
    <property type="entry name" value="Retrovirus_Pol_polyprotein"/>
</dbReference>
<dbReference type="InterPro" id="IPR012337">
    <property type="entry name" value="RNaseH-like_sf"/>
</dbReference>
<organism evidence="9">
    <name type="scientific">Iconisemion striatum</name>
    <dbReference type="NCBI Taxonomy" id="60296"/>
    <lineage>
        <taxon>Eukaryota</taxon>
        <taxon>Metazoa</taxon>
        <taxon>Chordata</taxon>
        <taxon>Craniata</taxon>
        <taxon>Vertebrata</taxon>
        <taxon>Euteleostomi</taxon>
        <taxon>Actinopterygii</taxon>
        <taxon>Neopterygii</taxon>
        <taxon>Teleostei</taxon>
        <taxon>Neoteleostei</taxon>
        <taxon>Acanthomorphata</taxon>
        <taxon>Ovalentaria</taxon>
        <taxon>Atherinomorphae</taxon>
        <taxon>Cyprinodontiformes</taxon>
        <taxon>Nothobranchiidae</taxon>
        <taxon>Iconisemion</taxon>
    </lineage>
</organism>
<dbReference type="GO" id="GO:0016779">
    <property type="term" value="F:nucleotidyltransferase activity"/>
    <property type="evidence" value="ECO:0007669"/>
    <property type="project" value="UniProtKB-KW"/>
</dbReference>
<keyword evidence="2" id="KW-0548">Nucleotidyltransferase</keyword>
<evidence type="ECO:0000256" key="2">
    <source>
        <dbReference type="ARBA" id="ARBA00022695"/>
    </source>
</evidence>
<dbReference type="InterPro" id="IPR043502">
    <property type="entry name" value="DNA/RNA_pol_sf"/>
</dbReference>
<evidence type="ECO:0000256" key="3">
    <source>
        <dbReference type="ARBA" id="ARBA00022722"/>
    </source>
</evidence>
<dbReference type="Pfam" id="PF00075">
    <property type="entry name" value="RNase_H"/>
    <property type="match status" value="1"/>
</dbReference>
<dbReference type="GO" id="GO:0004523">
    <property type="term" value="F:RNA-DNA hybrid ribonuclease activity"/>
    <property type="evidence" value="ECO:0007669"/>
    <property type="project" value="InterPro"/>
</dbReference>
<name>A0A1A7X1Y1_9TELE</name>
<evidence type="ECO:0000256" key="4">
    <source>
        <dbReference type="ARBA" id="ARBA00022759"/>
    </source>
</evidence>
<dbReference type="EMBL" id="HADW01010515">
    <property type="protein sequence ID" value="SBP11915.1"/>
    <property type="molecule type" value="Transcribed_RNA"/>
</dbReference>
<dbReference type="InterPro" id="IPR001584">
    <property type="entry name" value="Integrase_cat-core"/>
</dbReference>
<accession>A0A1A7X1Y1</accession>
<keyword evidence="4" id="KW-0255">Endonuclease</keyword>
<dbReference type="InterPro" id="IPR002156">
    <property type="entry name" value="RNaseH_domain"/>
</dbReference>
<dbReference type="Gene3D" id="3.30.420.10">
    <property type="entry name" value="Ribonuclease H-like superfamily/Ribonuclease H"/>
    <property type="match status" value="2"/>
</dbReference>
<dbReference type="Gene3D" id="3.30.70.270">
    <property type="match status" value="1"/>
</dbReference>
<dbReference type="InterPro" id="IPR041577">
    <property type="entry name" value="RT_RNaseH_2"/>
</dbReference>
<evidence type="ECO:0000256" key="1">
    <source>
        <dbReference type="ARBA" id="ARBA00022679"/>
    </source>
</evidence>
<dbReference type="InterPro" id="IPR036397">
    <property type="entry name" value="RNaseH_sf"/>
</dbReference>
<dbReference type="SUPFAM" id="SSF53098">
    <property type="entry name" value="Ribonuclease H-like"/>
    <property type="match status" value="2"/>
</dbReference>
<dbReference type="Pfam" id="PF00665">
    <property type="entry name" value="rve"/>
    <property type="match status" value="1"/>
</dbReference>
<dbReference type="PROSITE" id="PS50879">
    <property type="entry name" value="RNASE_H_1"/>
    <property type="match status" value="1"/>
</dbReference>
<sequence length="701" mass="78563">MQFLGLANYCRQYIPHYAEKTQSLLELIHGQQLAMTDKITWNDKAENDFVRLKQDIHQSSTLLLPDYDKPFTQTVDCREGFMTSVLLQDHGGKLRPIAFYSKRLDQVALALPPCVQAVCAAAAAIECSANVVLFHPLELLVPHAVDVLLLQSKMNLLSPARHLSYTAILISQPHLTIKRCTVLNPATLLPTPTDGEPHSCLEATEKLQLPRPDLKDKPLSEGLTWFVDGSCSKNDLGKNQTGYAVVQDSNHVVEALPSHLSAQAAEIIALTRAFKLAANQRVTVCTDSQYAYSADSQMFADETTKKAAKGEFGHSDLFISQTDNTVIEHTVLADMQKNAPLAEKRLWETKGAILDERGLYTVNDKPVLPKSLFKAAVVAAHGRCHVATGGMTSIIQQHFTTYNLQSYLKNFCKSCVVCIKHNPQGNFRPQQGSFPQPNYPFQAMHMDFIELSQSGPYKYCLVMVDAFSKWVEIVPTAKNDAITVAKAICKNIVAVHGIPQILYSDNGPHFVNKTIQLMADHLGMTLKNHCAYHPQSAGLVERFNGTIKNRLKKCMEETGRCWPECLDLVKLYMRITPTKKGLTLFEIIYGRPYKLPLLSPDLERAQEELTLADFMKKFLTSHDVVKANDLPSFPSVLQDNQQQVKPGDWVFIKAIKRKHWTSPKWIGPFQVLITTATALKIAERPSWIHLSHCKLQRLQNL</sequence>
<evidence type="ECO:0000259" key="8">
    <source>
        <dbReference type="PROSITE" id="PS50994"/>
    </source>
</evidence>
<proteinExistence type="predicted"/>
<feature type="domain" description="RNase H type-1" evidence="7">
    <location>
        <begin position="219"/>
        <end position="342"/>
    </location>
</feature>
<evidence type="ECO:0000313" key="9">
    <source>
        <dbReference type="EMBL" id="SBP11915.1"/>
    </source>
</evidence>
<keyword evidence="3" id="KW-0540">Nuclease</keyword>
<gene>
    <name evidence="9" type="primary">Nfu_g_1_023565</name>
</gene>
<evidence type="ECO:0000256" key="5">
    <source>
        <dbReference type="ARBA" id="ARBA00022801"/>
    </source>
</evidence>
<dbReference type="InterPro" id="IPR040643">
    <property type="entry name" value="MLVIN_C"/>
</dbReference>